<dbReference type="Proteomes" id="UP000095283">
    <property type="component" value="Unplaced"/>
</dbReference>
<evidence type="ECO:0000313" key="1">
    <source>
        <dbReference type="Proteomes" id="UP000095283"/>
    </source>
</evidence>
<evidence type="ECO:0000313" key="2">
    <source>
        <dbReference type="WBParaSite" id="Hba_15702"/>
    </source>
</evidence>
<proteinExistence type="predicted"/>
<dbReference type="AlphaFoldDB" id="A0A1I7XED6"/>
<dbReference type="WBParaSite" id="Hba_15702">
    <property type="protein sequence ID" value="Hba_15702"/>
    <property type="gene ID" value="Hba_15702"/>
</dbReference>
<keyword evidence="1" id="KW-1185">Reference proteome</keyword>
<name>A0A1I7XED6_HETBA</name>
<organism evidence="1 2">
    <name type="scientific">Heterorhabditis bacteriophora</name>
    <name type="common">Entomopathogenic nematode worm</name>
    <dbReference type="NCBI Taxonomy" id="37862"/>
    <lineage>
        <taxon>Eukaryota</taxon>
        <taxon>Metazoa</taxon>
        <taxon>Ecdysozoa</taxon>
        <taxon>Nematoda</taxon>
        <taxon>Chromadorea</taxon>
        <taxon>Rhabditida</taxon>
        <taxon>Rhabditina</taxon>
        <taxon>Rhabditomorpha</taxon>
        <taxon>Strongyloidea</taxon>
        <taxon>Heterorhabditidae</taxon>
        <taxon>Heterorhabditis</taxon>
    </lineage>
</organism>
<reference evidence="2" key="1">
    <citation type="submission" date="2016-11" db="UniProtKB">
        <authorList>
            <consortium name="WormBaseParasite"/>
        </authorList>
    </citation>
    <scope>IDENTIFICATION</scope>
</reference>
<sequence length="72" mass="7744">MSQTIINNRTSTIGQISYELDGTNGDGIGVCRCGNYRLIDQKIKCKSITYGTNNTGQTASPKRKITGIGTDT</sequence>
<accession>A0A1I7XED6</accession>
<protein>
    <submittedName>
        <fullName evidence="2">Uncharacterized protein</fullName>
    </submittedName>
</protein>